<feature type="compositionally biased region" description="Acidic residues" evidence="1">
    <location>
        <begin position="189"/>
        <end position="212"/>
    </location>
</feature>
<reference evidence="3" key="2">
    <citation type="submission" date="2025-08" db="UniProtKB">
        <authorList>
            <consortium name="Ensembl"/>
        </authorList>
    </citation>
    <scope>IDENTIFICATION</scope>
</reference>
<dbReference type="GeneTree" id="ENSGT00390000010591"/>
<evidence type="ECO:0000313" key="3">
    <source>
        <dbReference type="Ensembl" id="ENSGACP00000060104.1"/>
    </source>
</evidence>
<dbReference type="Pfam" id="PF10283">
    <property type="entry name" value="zf-CCHH"/>
    <property type="match status" value="1"/>
</dbReference>
<dbReference type="PANTHER" id="PTHR21315:SF2">
    <property type="entry name" value="APRATAXIN AND PNK-LIKE FACTOR"/>
    <property type="match status" value="1"/>
</dbReference>
<evidence type="ECO:0000259" key="2">
    <source>
        <dbReference type="Pfam" id="PF10283"/>
    </source>
</evidence>
<dbReference type="SUPFAM" id="SSF49879">
    <property type="entry name" value="SMAD/FHA domain"/>
    <property type="match status" value="1"/>
</dbReference>
<dbReference type="GO" id="GO:0008408">
    <property type="term" value="F:3'-5' exonuclease activity"/>
    <property type="evidence" value="ECO:0007669"/>
    <property type="project" value="InterPro"/>
</dbReference>
<feature type="domain" description="PBZ-type" evidence="2">
    <location>
        <begin position="149"/>
        <end position="173"/>
    </location>
</feature>
<feature type="compositionally biased region" description="Basic residues" evidence="1">
    <location>
        <begin position="162"/>
        <end position="177"/>
    </location>
</feature>
<dbReference type="GO" id="GO:0006302">
    <property type="term" value="P:double-strand break repair"/>
    <property type="evidence" value="ECO:0007669"/>
    <property type="project" value="InterPro"/>
</dbReference>
<dbReference type="InterPro" id="IPR039253">
    <property type="entry name" value="APLF"/>
</dbReference>
<dbReference type="InterPro" id="IPR008984">
    <property type="entry name" value="SMAD_FHA_dom_sf"/>
</dbReference>
<feature type="compositionally biased region" description="Basic and acidic residues" evidence="1">
    <location>
        <begin position="220"/>
        <end position="235"/>
    </location>
</feature>
<proteinExistence type="predicted"/>
<dbReference type="Gene3D" id="2.60.200.20">
    <property type="match status" value="1"/>
</dbReference>
<dbReference type="GO" id="GO:0035861">
    <property type="term" value="C:site of double-strand break"/>
    <property type="evidence" value="ECO:0007669"/>
    <property type="project" value="TreeGrafter"/>
</dbReference>
<reference evidence="3" key="3">
    <citation type="submission" date="2025-09" db="UniProtKB">
        <authorList>
            <consortium name="Ensembl"/>
        </authorList>
    </citation>
    <scope>IDENTIFICATION</scope>
</reference>
<dbReference type="GO" id="GO:0003906">
    <property type="term" value="F:DNA-(apurinic or apyrimidinic site) endonuclease activity"/>
    <property type="evidence" value="ECO:0007669"/>
    <property type="project" value="InterPro"/>
</dbReference>
<keyword evidence="4" id="KW-1185">Reference proteome</keyword>
<organism evidence="3 4">
    <name type="scientific">Gasterosteus aculeatus aculeatus</name>
    <name type="common">three-spined stickleback</name>
    <dbReference type="NCBI Taxonomy" id="481459"/>
    <lineage>
        <taxon>Eukaryota</taxon>
        <taxon>Metazoa</taxon>
        <taxon>Chordata</taxon>
        <taxon>Craniata</taxon>
        <taxon>Vertebrata</taxon>
        <taxon>Euteleostomi</taxon>
        <taxon>Actinopterygii</taxon>
        <taxon>Neopterygii</taxon>
        <taxon>Teleostei</taxon>
        <taxon>Neoteleostei</taxon>
        <taxon>Acanthomorphata</taxon>
        <taxon>Eupercaria</taxon>
        <taxon>Perciformes</taxon>
        <taxon>Cottioidei</taxon>
        <taxon>Gasterosteales</taxon>
        <taxon>Gasterosteidae</taxon>
        <taxon>Gasterosteus</taxon>
    </lineage>
</organism>
<sequence>MSGFDLVRVDAGGGGPIRLPPGETVLGRGPLLGVSDKRVSRLHGLLENLDGELRLKPTHLNPCFVQASPTDDPRPLQRNSWHQLRHGDLFSLLPGRLIFQVEAVGGEGRTPRNGRLFVEGGLPLDPEPDVESPPSPAQEKEEEEEEADRPECPYGTDCYRKNPLHRKEYKHTKRPARAARTAPGKPPAEEDEDEYEDSFIDDSSGDAGDDSDYAPPASDDSGREDVAALREEAKAFTRRRK</sequence>
<reference evidence="3 4" key="1">
    <citation type="journal article" date="2021" name="G3 (Bethesda)">
        <title>Improved contiguity of the threespine stickleback genome using long-read sequencing.</title>
        <authorList>
            <person name="Nath S."/>
            <person name="Shaw D.E."/>
            <person name="White M.A."/>
        </authorList>
    </citation>
    <scope>NUCLEOTIDE SEQUENCE [LARGE SCALE GENOMIC DNA]</scope>
    <source>
        <strain evidence="3 4">Lake Benthic</strain>
    </source>
</reference>
<dbReference type="PANTHER" id="PTHR21315">
    <property type="entry name" value="APRATAXIN AND PNK-LIKE FACTOR-RELATED"/>
    <property type="match status" value="1"/>
</dbReference>
<protein>
    <recommendedName>
        <fullName evidence="2">PBZ-type domain-containing protein</fullName>
    </recommendedName>
</protein>
<feature type="region of interest" description="Disordered" evidence="1">
    <location>
        <begin position="108"/>
        <end position="241"/>
    </location>
</feature>
<dbReference type="FunFam" id="2.60.200.20:FF:000061">
    <property type="entry name" value="Zgc:165656 protein"/>
    <property type="match status" value="1"/>
</dbReference>
<dbReference type="Proteomes" id="UP000007635">
    <property type="component" value="Chromosome IX"/>
</dbReference>
<dbReference type="AlphaFoldDB" id="A0AAQ4R8X2"/>
<evidence type="ECO:0000313" key="4">
    <source>
        <dbReference type="Proteomes" id="UP000007635"/>
    </source>
</evidence>
<dbReference type="GO" id="GO:0005634">
    <property type="term" value="C:nucleus"/>
    <property type="evidence" value="ECO:0007669"/>
    <property type="project" value="TreeGrafter"/>
</dbReference>
<accession>A0AAQ4R8X2</accession>
<name>A0AAQ4R8X2_GASAC</name>
<dbReference type="Ensembl" id="ENSGACT00000047478.1">
    <property type="protein sequence ID" value="ENSGACP00000060104.1"/>
    <property type="gene ID" value="ENSGACG00000019678.2"/>
</dbReference>
<evidence type="ECO:0000256" key="1">
    <source>
        <dbReference type="SAM" id="MobiDB-lite"/>
    </source>
</evidence>
<dbReference type="InterPro" id="IPR019406">
    <property type="entry name" value="APLF_PBZ"/>
</dbReference>